<sequence>MKVSLCTISFRHHLLSIREIARFARDSGFDGIELWGIHARNLGPGDHAEWLDAYGLRVPMLSDYLPLDAPRETLAEHMAQLCRLARGWCAPRLRTFAGTRGSAATSAEERAHVAARLRMAAAYLADHGLRLLVETHPGTLADTTDSLLRLLEEVDHPALKVNFDTLHVWEGGDDPLAAHDRLAKHIDHYHLKNVRARSDLGVFEPANVYAAAGRREGMTRLFEGAVDYEAFLPVLAPDAEVSLEWFGGSCFSILPADLSRLRAASARSSDVLALKAG</sequence>
<dbReference type="InterPro" id="IPR036237">
    <property type="entry name" value="Xyl_isomerase-like_sf"/>
</dbReference>
<name>A0ABW5CU19_9HYPH</name>
<dbReference type="InterPro" id="IPR013022">
    <property type="entry name" value="Xyl_isomerase-like_TIM-brl"/>
</dbReference>
<organism evidence="2 3">
    <name type="scientific">Aureimonas populi</name>
    <dbReference type="NCBI Taxonomy" id="1701758"/>
    <lineage>
        <taxon>Bacteria</taxon>
        <taxon>Pseudomonadati</taxon>
        <taxon>Pseudomonadota</taxon>
        <taxon>Alphaproteobacteria</taxon>
        <taxon>Hyphomicrobiales</taxon>
        <taxon>Aurantimonadaceae</taxon>
        <taxon>Aureimonas</taxon>
    </lineage>
</organism>
<dbReference type="Proteomes" id="UP001597371">
    <property type="component" value="Unassembled WGS sequence"/>
</dbReference>
<accession>A0ABW5CU19</accession>
<evidence type="ECO:0000259" key="1">
    <source>
        <dbReference type="Pfam" id="PF01261"/>
    </source>
</evidence>
<reference evidence="3" key="1">
    <citation type="journal article" date="2019" name="Int. J. Syst. Evol. Microbiol.">
        <title>The Global Catalogue of Microorganisms (GCM) 10K type strain sequencing project: providing services to taxonomists for standard genome sequencing and annotation.</title>
        <authorList>
            <consortium name="The Broad Institute Genomics Platform"/>
            <consortium name="The Broad Institute Genome Sequencing Center for Infectious Disease"/>
            <person name="Wu L."/>
            <person name="Ma J."/>
        </authorList>
    </citation>
    <scope>NUCLEOTIDE SEQUENCE [LARGE SCALE GENOMIC DNA]</scope>
    <source>
        <strain evidence="3">ZS-35-S2</strain>
    </source>
</reference>
<dbReference type="InterPro" id="IPR050312">
    <property type="entry name" value="IolE/XylAMocC-like"/>
</dbReference>
<evidence type="ECO:0000313" key="3">
    <source>
        <dbReference type="Proteomes" id="UP001597371"/>
    </source>
</evidence>
<keyword evidence="2" id="KW-0413">Isomerase</keyword>
<dbReference type="RefSeq" id="WP_209738253.1">
    <property type="nucleotide sequence ID" value="NZ_CP072611.1"/>
</dbReference>
<dbReference type="GO" id="GO:0016853">
    <property type="term" value="F:isomerase activity"/>
    <property type="evidence" value="ECO:0007669"/>
    <property type="project" value="UniProtKB-KW"/>
</dbReference>
<proteinExistence type="predicted"/>
<evidence type="ECO:0000313" key="2">
    <source>
        <dbReference type="EMBL" id="MFD2239278.1"/>
    </source>
</evidence>
<gene>
    <name evidence="2" type="ORF">ACFSKQ_17660</name>
</gene>
<comment type="caution">
    <text evidence="2">The sequence shown here is derived from an EMBL/GenBank/DDBJ whole genome shotgun (WGS) entry which is preliminary data.</text>
</comment>
<dbReference type="PANTHER" id="PTHR12110">
    <property type="entry name" value="HYDROXYPYRUVATE ISOMERASE"/>
    <property type="match status" value="1"/>
</dbReference>
<keyword evidence="3" id="KW-1185">Reference proteome</keyword>
<dbReference type="Pfam" id="PF01261">
    <property type="entry name" value="AP_endonuc_2"/>
    <property type="match status" value="1"/>
</dbReference>
<dbReference type="Gene3D" id="3.20.20.150">
    <property type="entry name" value="Divalent-metal-dependent TIM barrel enzymes"/>
    <property type="match status" value="1"/>
</dbReference>
<feature type="domain" description="Xylose isomerase-like TIM barrel" evidence="1">
    <location>
        <begin position="22"/>
        <end position="247"/>
    </location>
</feature>
<protein>
    <submittedName>
        <fullName evidence="2">Sugar phosphate isomerase/epimerase family protein</fullName>
    </submittedName>
</protein>
<dbReference type="SUPFAM" id="SSF51658">
    <property type="entry name" value="Xylose isomerase-like"/>
    <property type="match status" value="1"/>
</dbReference>
<dbReference type="PANTHER" id="PTHR12110:SF21">
    <property type="entry name" value="XYLOSE ISOMERASE-LIKE TIM BARREL DOMAIN-CONTAINING PROTEIN"/>
    <property type="match status" value="1"/>
</dbReference>
<dbReference type="EMBL" id="JBHUIJ010000028">
    <property type="protein sequence ID" value="MFD2239278.1"/>
    <property type="molecule type" value="Genomic_DNA"/>
</dbReference>